<name>A0A5R9IZ09_9PROT</name>
<protein>
    <recommendedName>
        <fullName evidence="3">DUF1080 domain-containing protein</fullName>
    </recommendedName>
</protein>
<evidence type="ECO:0000313" key="1">
    <source>
        <dbReference type="EMBL" id="TLU70532.1"/>
    </source>
</evidence>
<evidence type="ECO:0008006" key="3">
    <source>
        <dbReference type="Google" id="ProtNLM"/>
    </source>
</evidence>
<evidence type="ECO:0000313" key="2">
    <source>
        <dbReference type="Proteomes" id="UP000305654"/>
    </source>
</evidence>
<dbReference type="OrthoDB" id="118532at2"/>
<dbReference type="Gene3D" id="2.60.120.560">
    <property type="entry name" value="Exo-inulinase, domain 1"/>
    <property type="match status" value="1"/>
</dbReference>
<accession>A0A5R9IZ09</accession>
<proteinExistence type="predicted"/>
<dbReference type="RefSeq" id="WP_138328080.1">
    <property type="nucleotide sequence ID" value="NZ_VCDI01000015.1"/>
</dbReference>
<reference evidence="1 2" key="1">
    <citation type="submission" date="2019-05" db="EMBL/GenBank/DDBJ databases">
        <authorList>
            <person name="Pankratov T."/>
            <person name="Grouzdev D."/>
        </authorList>
    </citation>
    <scope>NUCLEOTIDE SEQUENCE [LARGE SCALE GENOMIC DNA]</scope>
    <source>
        <strain evidence="1 2">KEBCLARHB70R</strain>
    </source>
</reference>
<keyword evidence="2" id="KW-1185">Reference proteome</keyword>
<dbReference type="AlphaFoldDB" id="A0A5R9IZ09"/>
<gene>
    <name evidence="1" type="ORF">FE263_21380</name>
</gene>
<comment type="caution">
    <text evidence="1">The sequence shown here is derived from an EMBL/GenBank/DDBJ whole genome shotgun (WGS) entry which is preliminary data.</text>
</comment>
<dbReference type="Proteomes" id="UP000305654">
    <property type="component" value="Unassembled WGS sequence"/>
</dbReference>
<sequence>MTSEGWTLAPAAGWIPDRQGGKTAFASYEGFPDGVMTVPDEAIMVSRMAHLADGSIDFDIKPLAYSDTGIIFRRQGNDSGEFLYLRADPDCPAANDCIQYVPVTHGLMSWNIYSTEQGPAPITTTGWNHLRLMVAGGRMEVFVNHLQEPTLVVKLRGAKGDGGIAFKGPAVYANLVIKAGGGDALAAVRDLTPAPGTITTWRSAAPVALPGGRTPVAADIPANAAWKPIESAPDGLVDLGRAFGSPHAPAVATGWLQFTLATDKPARHRLNIGWAPEITVFLNGTRVYSGSNFYHPAAGRLQPDGRLESDNASIQLDLQRGENRIVLAVGNRWRRSVGGFEASPYGWGAKARLVDPAGTRVP</sequence>
<organism evidence="1 2">
    <name type="scientific">Lichenicoccus roseus</name>
    <dbReference type="NCBI Taxonomy" id="2683649"/>
    <lineage>
        <taxon>Bacteria</taxon>
        <taxon>Pseudomonadati</taxon>
        <taxon>Pseudomonadota</taxon>
        <taxon>Alphaproteobacteria</taxon>
        <taxon>Acetobacterales</taxon>
        <taxon>Acetobacteraceae</taxon>
        <taxon>Lichenicoccus</taxon>
    </lineage>
</organism>
<dbReference type="EMBL" id="VCDI01000015">
    <property type="protein sequence ID" value="TLU70532.1"/>
    <property type="molecule type" value="Genomic_DNA"/>
</dbReference>